<organism evidence="8 9">
    <name type="scientific">Deinococcus deserti (strain DSM 17065 / CIP 109153 / LMG 22923 / VCD115)</name>
    <dbReference type="NCBI Taxonomy" id="546414"/>
    <lineage>
        <taxon>Bacteria</taxon>
        <taxon>Thermotogati</taxon>
        <taxon>Deinococcota</taxon>
        <taxon>Deinococci</taxon>
        <taxon>Deinococcales</taxon>
        <taxon>Deinococcaceae</taxon>
        <taxon>Deinococcus</taxon>
    </lineage>
</organism>
<dbReference type="InterPro" id="IPR018109">
    <property type="entry name" value="Folylpolyglutamate_synth_CS"/>
</dbReference>
<dbReference type="InterPro" id="IPR044019">
    <property type="entry name" value="Cyanophycin_syn_N"/>
</dbReference>
<dbReference type="Gene3D" id="3.40.1190.10">
    <property type="entry name" value="Mur-like, catalytic domain"/>
    <property type="match status" value="1"/>
</dbReference>
<evidence type="ECO:0000256" key="2">
    <source>
        <dbReference type="ARBA" id="ARBA00022741"/>
    </source>
</evidence>
<dbReference type="Pfam" id="PF08245">
    <property type="entry name" value="Mur_ligase_M"/>
    <property type="match status" value="1"/>
</dbReference>
<evidence type="ECO:0000256" key="3">
    <source>
        <dbReference type="ARBA" id="ARBA00022840"/>
    </source>
</evidence>
<dbReference type="KEGG" id="ddr:Deide_3p02140"/>
<geneLocation type="plasmid" evidence="9">
    <name>pDeide3</name>
</geneLocation>
<reference evidence="8 9" key="1">
    <citation type="journal article" date="2009" name="PLoS Genet.">
        <title>Alliance of proteomics and genomics to unravel the specificities of Sahara bacterium Deinococcus deserti.</title>
        <authorList>
            <person name="de Groot A."/>
            <person name="Dulermo R."/>
            <person name="Ortet P."/>
            <person name="Blanchard L."/>
            <person name="Guerin P."/>
            <person name="Fernandez B."/>
            <person name="Vacherie B."/>
            <person name="Dossat C."/>
            <person name="Jolivet E."/>
            <person name="Siguier P."/>
            <person name="Chandler M."/>
            <person name="Barakat M."/>
            <person name="Dedieu A."/>
            <person name="Barbe V."/>
            <person name="Heulin T."/>
            <person name="Sommer S."/>
            <person name="Achouak W."/>
            <person name="Armengaud J."/>
        </authorList>
    </citation>
    <scope>NUCLEOTIDE SEQUENCE [LARGE SCALE GENOMIC DNA]</scope>
    <source>
        <strain evidence="9">DSM 17065 / CIP 109153 / LMG 22923 / VCD115</strain>
        <plasmid evidence="9">pDeide3</plasmid>
    </source>
</reference>
<evidence type="ECO:0000256" key="1">
    <source>
        <dbReference type="ARBA" id="ARBA00022598"/>
    </source>
</evidence>
<dbReference type="OrthoDB" id="9803907at2"/>
<keyword evidence="2" id="KW-0547">Nucleotide-binding</keyword>
<dbReference type="PANTHER" id="PTHR23135:SF18">
    <property type="entry name" value="CYANOPHYCIN SYNTHETASE"/>
    <property type="match status" value="1"/>
</dbReference>
<dbReference type="RefSeq" id="WP_012695043.1">
    <property type="nucleotide sequence ID" value="NC_012528.1"/>
</dbReference>
<evidence type="ECO:0000256" key="4">
    <source>
        <dbReference type="SAM" id="MobiDB-lite"/>
    </source>
</evidence>
<dbReference type="Proteomes" id="UP000002208">
    <property type="component" value="Plasmid 3"/>
</dbReference>
<sequence>MTLPRGVTATGYAGNTHDAPPAKDTTVVTGSQAAPSEGRTTLPMRVLERGVYRGPHVHSMRPMVRIVLDLGALEAWPTTRLPEFTDALLEQLPTLKSHPGSSRQPGGFIRRLQEGTRLGQVAQHIALELQSIVGERTRHGRTLRAHGQSGLYTVMYTYRDEHVGFLAGFLALRLVDSLLPPQLQGLRNLERLYHDPAEPALTAVPFDLAAAMAALERLAHRTSPDPATEAIVRAARRRDIPVIHLDDGEVQLGYGHHARLVQRSSAGDTRHPAPGAGMDGKEPDLSRSAVDPVRGVQRHPPASDGQLRGVAKAVLEQLFPSGSRSRIPILALTGTNGKSTTARMVAHILAHAGHTVGFTNTSGVYVADKRIHSGDATGPKSARMVLRHPAVTVAVLETARGGLLREGLGFDRADVGAVLNVKSDHLGLGGVNTVRDLARVKSLVVRVVASSGLSVLNADDPLTLGMRRVARGRIALFSISGLDGNKALRDHIDAGGLAVVCEPQADGDVIAVYDGGERQSLMRAADIPATLGGLARFNVENALAAAAMCLGLDLTLEVIRSALTTFTSSFEQSPGRLNVHDAHGFRVILDYAHNPDALAAQRALLHRLRSPGGRLIGMVSVPGDRRDDDIREVGEIAAGTFDELVFREGPDGRGRPRGETMSLMAEGARSAGFASERIHLVLEESDAVDATLNLARPGDIAVIMPTQVDAVWQQIVRYVPHEAR</sequence>
<evidence type="ECO:0000313" key="8">
    <source>
        <dbReference type="EMBL" id="ACO48171.1"/>
    </source>
</evidence>
<evidence type="ECO:0000259" key="6">
    <source>
        <dbReference type="Pfam" id="PF08245"/>
    </source>
</evidence>
<dbReference type="HOGENOM" id="CLU_016806_0_0_0"/>
<accession>C1D3U2</accession>
<dbReference type="SUPFAM" id="SSF53623">
    <property type="entry name" value="MurD-like peptide ligases, catalytic domain"/>
    <property type="match status" value="1"/>
</dbReference>
<keyword evidence="3" id="KW-0067">ATP-binding</keyword>
<dbReference type="Gene3D" id="3.90.190.20">
    <property type="entry name" value="Mur ligase, C-terminal domain"/>
    <property type="match status" value="1"/>
</dbReference>
<keyword evidence="9" id="KW-1185">Reference proteome</keyword>
<dbReference type="InterPro" id="IPR013221">
    <property type="entry name" value="Mur_ligase_cen"/>
</dbReference>
<evidence type="ECO:0000259" key="5">
    <source>
        <dbReference type="Pfam" id="PF02875"/>
    </source>
</evidence>
<evidence type="ECO:0000259" key="7">
    <source>
        <dbReference type="Pfam" id="PF18921"/>
    </source>
</evidence>
<feature type="domain" description="Mur ligase central" evidence="6">
    <location>
        <begin position="333"/>
        <end position="548"/>
    </location>
</feature>
<keyword evidence="8" id="KW-0614">Plasmid</keyword>
<dbReference type="EMBL" id="CP001117">
    <property type="protein sequence ID" value="ACO48171.1"/>
    <property type="molecule type" value="Genomic_DNA"/>
</dbReference>
<dbReference type="SUPFAM" id="SSF53244">
    <property type="entry name" value="MurD-like peptide ligases, peptide-binding domain"/>
    <property type="match status" value="1"/>
</dbReference>
<feature type="domain" description="Cyanophycin synthase-like N-terminal" evidence="7">
    <location>
        <begin position="65"/>
        <end position="179"/>
    </location>
</feature>
<protein>
    <submittedName>
        <fullName evidence="8">Putative UDP-N-acetylmuramoylalanyl-D-glutamate--2, 6-diaminopimelate ligase (MurE synthetase) (UDP-N-acetylmuramyl-tripeptide synthetase) putative Mur ligase family protein putative Cyanophycin sy...</fullName>
    </submittedName>
</protein>
<feature type="region of interest" description="Disordered" evidence="4">
    <location>
        <begin position="1"/>
        <end position="37"/>
    </location>
</feature>
<keyword evidence="1 8" id="KW-0436">Ligase</keyword>
<dbReference type="InterPro" id="IPR036565">
    <property type="entry name" value="Mur-like_cat_sf"/>
</dbReference>
<dbReference type="AlphaFoldDB" id="C1D3U2"/>
<dbReference type="Pfam" id="PF02875">
    <property type="entry name" value="Mur_ligase_C"/>
    <property type="match status" value="1"/>
</dbReference>
<dbReference type="InterPro" id="IPR036615">
    <property type="entry name" value="Mur_ligase_C_dom_sf"/>
</dbReference>
<dbReference type="PANTHER" id="PTHR23135">
    <property type="entry name" value="MUR LIGASE FAMILY MEMBER"/>
    <property type="match status" value="1"/>
</dbReference>
<dbReference type="InterPro" id="IPR004101">
    <property type="entry name" value="Mur_ligase_C"/>
</dbReference>
<name>C1D3U2_DEIDV</name>
<proteinExistence type="predicted"/>
<gene>
    <name evidence="8" type="ordered locus">Deide_3p02140</name>
</gene>
<feature type="domain" description="Mur ligase C-terminal" evidence="5">
    <location>
        <begin position="575"/>
        <end position="705"/>
    </location>
</feature>
<dbReference type="Pfam" id="PF18921">
    <property type="entry name" value="Cyanophycin_syn"/>
    <property type="match status" value="1"/>
</dbReference>
<dbReference type="GO" id="GO:0005524">
    <property type="term" value="F:ATP binding"/>
    <property type="evidence" value="ECO:0007669"/>
    <property type="project" value="UniProtKB-KW"/>
</dbReference>
<dbReference type="PROSITE" id="PS01011">
    <property type="entry name" value="FOLYLPOLYGLU_SYNT_1"/>
    <property type="match status" value="1"/>
</dbReference>
<feature type="region of interest" description="Disordered" evidence="4">
    <location>
        <begin position="263"/>
        <end position="307"/>
    </location>
</feature>
<evidence type="ECO:0000313" key="9">
    <source>
        <dbReference type="Proteomes" id="UP000002208"/>
    </source>
</evidence>
<dbReference type="GO" id="GO:0004326">
    <property type="term" value="F:tetrahydrofolylpolyglutamate synthase activity"/>
    <property type="evidence" value="ECO:0007669"/>
    <property type="project" value="InterPro"/>
</dbReference>